<name>A0A445AK39_ARAHY</name>
<proteinExistence type="predicted"/>
<protein>
    <submittedName>
        <fullName evidence="1">Uncharacterized protein</fullName>
    </submittedName>
</protein>
<keyword evidence="2" id="KW-1185">Reference proteome</keyword>
<evidence type="ECO:0000313" key="1">
    <source>
        <dbReference type="EMBL" id="RYR26819.1"/>
    </source>
</evidence>
<reference evidence="1 2" key="1">
    <citation type="submission" date="2019-01" db="EMBL/GenBank/DDBJ databases">
        <title>Sequencing of cultivated peanut Arachis hypogaea provides insights into genome evolution and oil improvement.</title>
        <authorList>
            <person name="Chen X."/>
        </authorList>
    </citation>
    <scope>NUCLEOTIDE SEQUENCE [LARGE SCALE GENOMIC DNA]</scope>
    <source>
        <strain evidence="2">cv. Fuhuasheng</strain>
        <tissue evidence="1">Leaves</tissue>
    </source>
</reference>
<accession>A0A445AK39</accession>
<dbReference type="AlphaFoldDB" id="A0A445AK39"/>
<dbReference type="EMBL" id="SDMP01000012">
    <property type="protein sequence ID" value="RYR26819.1"/>
    <property type="molecule type" value="Genomic_DNA"/>
</dbReference>
<sequence>MASEDKGRLRKKKTCSGIKFTDKDPLSVFLKPTTSFIEFLNSIIQKLELQGVKRVEKLFYQIPISVFDKDLEVLLHCHRQFSEVRTPELLAKLVDVVSSSGGSNRNPQAPATAAYSSSRLVGASSFVLVIAPEAMVVASPSFAADLNRNGDVEVGITNTAPVSIQGGTPDSIDDILQNDDDDEMMWSRISLPMIVLLPLTLAPTCPNTSSPLYSMPIWNIIHPIHVRNLSWTSLGRLD</sequence>
<comment type="caution">
    <text evidence="1">The sequence shown here is derived from an EMBL/GenBank/DDBJ whole genome shotgun (WGS) entry which is preliminary data.</text>
</comment>
<organism evidence="1 2">
    <name type="scientific">Arachis hypogaea</name>
    <name type="common">Peanut</name>
    <dbReference type="NCBI Taxonomy" id="3818"/>
    <lineage>
        <taxon>Eukaryota</taxon>
        <taxon>Viridiplantae</taxon>
        <taxon>Streptophyta</taxon>
        <taxon>Embryophyta</taxon>
        <taxon>Tracheophyta</taxon>
        <taxon>Spermatophyta</taxon>
        <taxon>Magnoliopsida</taxon>
        <taxon>eudicotyledons</taxon>
        <taxon>Gunneridae</taxon>
        <taxon>Pentapetalae</taxon>
        <taxon>rosids</taxon>
        <taxon>fabids</taxon>
        <taxon>Fabales</taxon>
        <taxon>Fabaceae</taxon>
        <taxon>Papilionoideae</taxon>
        <taxon>50 kb inversion clade</taxon>
        <taxon>dalbergioids sensu lato</taxon>
        <taxon>Dalbergieae</taxon>
        <taxon>Pterocarpus clade</taxon>
        <taxon>Arachis</taxon>
    </lineage>
</organism>
<dbReference type="Proteomes" id="UP000289738">
    <property type="component" value="Chromosome B02"/>
</dbReference>
<gene>
    <name evidence="1" type="ORF">Ahy_B02g061125</name>
</gene>
<evidence type="ECO:0000313" key="2">
    <source>
        <dbReference type="Proteomes" id="UP000289738"/>
    </source>
</evidence>